<organism evidence="2 3">
    <name type="scientific">Laccaria amethystina LaAM-08-1</name>
    <dbReference type="NCBI Taxonomy" id="1095629"/>
    <lineage>
        <taxon>Eukaryota</taxon>
        <taxon>Fungi</taxon>
        <taxon>Dikarya</taxon>
        <taxon>Basidiomycota</taxon>
        <taxon>Agaricomycotina</taxon>
        <taxon>Agaricomycetes</taxon>
        <taxon>Agaricomycetidae</taxon>
        <taxon>Agaricales</taxon>
        <taxon>Agaricineae</taxon>
        <taxon>Hydnangiaceae</taxon>
        <taxon>Laccaria</taxon>
    </lineage>
</organism>
<feature type="region of interest" description="Disordered" evidence="1">
    <location>
        <begin position="1"/>
        <end position="71"/>
    </location>
</feature>
<feature type="region of interest" description="Disordered" evidence="1">
    <location>
        <begin position="130"/>
        <end position="149"/>
    </location>
</feature>
<keyword evidence="3" id="KW-1185">Reference proteome</keyword>
<dbReference type="AlphaFoldDB" id="A0A0C9YAS7"/>
<reference evidence="3" key="2">
    <citation type="submission" date="2015-01" db="EMBL/GenBank/DDBJ databases">
        <title>Evolutionary Origins and Diversification of the Mycorrhizal Mutualists.</title>
        <authorList>
            <consortium name="DOE Joint Genome Institute"/>
            <consortium name="Mycorrhizal Genomics Consortium"/>
            <person name="Kohler A."/>
            <person name="Kuo A."/>
            <person name="Nagy L.G."/>
            <person name="Floudas D."/>
            <person name="Copeland A."/>
            <person name="Barry K.W."/>
            <person name="Cichocki N."/>
            <person name="Veneault-Fourrey C."/>
            <person name="LaButti K."/>
            <person name="Lindquist E.A."/>
            <person name="Lipzen A."/>
            <person name="Lundell T."/>
            <person name="Morin E."/>
            <person name="Murat C."/>
            <person name="Riley R."/>
            <person name="Ohm R."/>
            <person name="Sun H."/>
            <person name="Tunlid A."/>
            <person name="Henrissat B."/>
            <person name="Grigoriev I.V."/>
            <person name="Hibbett D.S."/>
            <person name="Martin F."/>
        </authorList>
    </citation>
    <scope>NUCLEOTIDE SEQUENCE [LARGE SCALE GENOMIC DNA]</scope>
    <source>
        <strain evidence="3">LaAM-08-1</strain>
    </source>
</reference>
<dbReference type="Proteomes" id="UP000054477">
    <property type="component" value="Unassembled WGS sequence"/>
</dbReference>
<sequence>MAKDNSQSSKQFKSSSRFKTSRRPISPAPSEQNQGNSSKSWSLLPKLFSKSRSTTPTQSTSSLPLVSSTVDSRGETALVESSIATTPSHDTLAPLPEARASASFSVVQDQPNFSAQQATLATTFLDQSHVTPQRTVRQRRSLSQVQRIS</sequence>
<dbReference type="HOGENOM" id="CLU_1749971_0_0_1"/>
<proteinExistence type="predicted"/>
<gene>
    <name evidence="2" type="ORF">K443DRAFT_367060</name>
</gene>
<evidence type="ECO:0000313" key="3">
    <source>
        <dbReference type="Proteomes" id="UP000054477"/>
    </source>
</evidence>
<accession>A0A0C9YAS7</accession>
<evidence type="ECO:0000313" key="2">
    <source>
        <dbReference type="EMBL" id="KIK05163.1"/>
    </source>
</evidence>
<name>A0A0C9YAS7_9AGAR</name>
<feature type="compositionally biased region" description="Low complexity" evidence="1">
    <location>
        <begin position="1"/>
        <end position="18"/>
    </location>
</feature>
<feature type="compositionally biased region" description="Low complexity" evidence="1">
    <location>
        <begin position="50"/>
        <end position="71"/>
    </location>
</feature>
<feature type="compositionally biased region" description="Polar residues" evidence="1">
    <location>
        <begin position="29"/>
        <end position="41"/>
    </location>
</feature>
<reference evidence="2 3" key="1">
    <citation type="submission" date="2014-04" db="EMBL/GenBank/DDBJ databases">
        <authorList>
            <consortium name="DOE Joint Genome Institute"/>
            <person name="Kuo A."/>
            <person name="Kohler A."/>
            <person name="Nagy L.G."/>
            <person name="Floudas D."/>
            <person name="Copeland A."/>
            <person name="Barry K.W."/>
            <person name="Cichocki N."/>
            <person name="Veneault-Fourrey C."/>
            <person name="LaButti K."/>
            <person name="Lindquist E.A."/>
            <person name="Lipzen A."/>
            <person name="Lundell T."/>
            <person name="Morin E."/>
            <person name="Murat C."/>
            <person name="Sun H."/>
            <person name="Tunlid A."/>
            <person name="Henrissat B."/>
            <person name="Grigoriev I.V."/>
            <person name="Hibbett D.S."/>
            <person name="Martin F."/>
            <person name="Nordberg H.P."/>
            <person name="Cantor M.N."/>
            <person name="Hua S.X."/>
        </authorList>
    </citation>
    <scope>NUCLEOTIDE SEQUENCE [LARGE SCALE GENOMIC DNA]</scope>
    <source>
        <strain evidence="2 3">LaAM-08-1</strain>
    </source>
</reference>
<evidence type="ECO:0000256" key="1">
    <source>
        <dbReference type="SAM" id="MobiDB-lite"/>
    </source>
</evidence>
<dbReference type="EMBL" id="KN838562">
    <property type="protein sequence ID" value="KIK05163.1"/>
    <property type="molecule type" value="Genomic_DNA"/>
</dbReference>
<protein>
    <submittedName>
        <fullName evidence="2">Uncharacterized protein</fullName>
    </submittedName>
</protein>